<reference evidence="1 2" key="1">
    <citation type="submission" date="2019-06" db="EMBL/GenBank/DDBJ databases">
        <authorList>
            <person name="Palmer J.M."/>
        </authorList>
    </citation>
    <scope>NUCLEOTIDE SEQUENCE [LARGE SCALE GENOMIC DNA]</scope>
    <source>
        <strain evidence="1 2">TWF788</strain>
    </source>
</reference>
<protein>
    <submittedName>
        <fullName evidence="1">Uncharacterized protein</fullName>
    </submittedName>
</protein>
<evidence type="ECO:0000313" key="2">
    <source>
        <dbReference type="Proteomes" id="UP000479691"/>
    </source>
</evidence>
<dbReference type="EMBL" id="JAABOE010000036">
    <property type="protein sequence ID" value="KAF3179923.1"/>
    <property type="molecule type" value="Genomic_DNA"/>
</dbReference>
<organism evidence="1 2">
    <name type="scientific">Orbilia oligospora</name>
    <name type="common">Nematode-trapping fungus</name>
    <name type="synonym">Arthrobotrys oligospora</name>
    <dbReference type="NCBI Taxonomy" id="2813651"/>
    <lineage>
        <taxon>Eukaryota</taxon>
        <taxon>Fungi</taxon>
        <taxon>Dikarya</taxon>
        <taxon>Ascomycota</taxon>
        <taxon>Pezizomycotina</taxon>
        <taxon>Orbiliomycetes</taxon>
        <taxon>Orbiliales</taxon>
        <taxon>Orbiliaceae</taxon>
        <taxon>Orbilia</taxon>
    </lineage>
</organism>
<evidence type="ECO:0000313" key="1">
    <source>
        <dbReference type="EMBL" id="KAF3179923.1"/>
    </source>
</evidence>
<sequence length="544" mass="62420">MSDFTKLGILEKMVPAIFNWIQTAEKELYKRVEQLRLVTSNPSSTTPNISDEKHISMPISSEVSGKFTQIENQTNYLLHRKIKLLIVLLKNGPVFPSISKISSDLIPIYDKIISTVENSITLTLDACYRLHTRNLQYTPVIIQAWNKITILFYCPGCGVSYKKPYKDPRYLGYPLIYRIDRKCSCENLPSPRYYQPIFPGAIHPSTLQNKSLRSREHHTKKWWVTVGGGISVEDSELDDQPQSQTSPNQDLGSLVEALERTHLDGPVDDFETIEDLRDLSKIIEEQIGDLRYLRQVAYIFGKRPPAISWQQLESRENGLSLYNQPMFIKEWIVEESVPEHSANVLLQIGTEKARRRQTAGLLCTSDFYYNVRCFSGNGYEGAQRQIPTSAQSSFLTSSQGASNEYNRADFKITKPQFKGLELKERAQKLSGYLEIGIGYDIDYECFHVEPKILVDYLHTYGVYYAFNEHGAHLEARNKPDHILLLYLSQNPCHWCQKFIRKVAEKFGLCIGWRSVPQEGRSSSVSMTYVNFCGFLGFDVKVNWL</sequence>
<accession>A0A7C8TTJ3</accession>
<dbReference type="AlphaFoldDB" id="A0A7C8TTJ3"/>
<name>A0A7C8TTJ3_ORBOL</name>
<gene>
    <name evidence="1" type="ORF">TWF788_006924</name>
</gene>
<dbReference type="Proteomes" id="UP000479691">
    <property type="component" value="Unassembled WGS sequence"/>
</dbReference>
<comment type="caution">
    <text evidence="1">The sequence shown here is derived from an EMBL/GenBank/DDBJ whole genome shotgun (WGS) entry which is preliminary data.</text>
</comment>
<proteinExistence type="predicted"/>